<dbReference type="InterPro" id="IPR039422">
    <property type="entry name" value="MarR/SlyA-like"/>
</dbReference>
<dbReference type="InterPro" id="IPR000835">
    <property type="entry name" value="HTH_MarR-typ"/>
</dbReference>
<evidence type="ECO:0000313" key="2">
    <source>
        <dbReference type="EMBL" id="CAA9542579.1"/>
    </source>
</evidence>
<reference evidence="2" key="1">
    <citation type="submission" date="2020-02" db="EMBL/GenBank/DDBJ databases">
        <authorList>
            <person name="Meier V. D."/>
        </authorList>
    </citation>
    <scope>NUCLEOTIDE SEQUENCE</scope>
    <source>
        <strain evidence="2">AVDCRST_MAG87</strain>
    </source>
</reference>
<dbReference type="InterPro" id="IPR036390">
    <property type="entry name" value="WH_DNA-bd_sf"/>
</dbReference>
<feature type="domain" description="HTH marR-type" evidence="1">
    <location>
        <begin position="11"/>
        <end position="144"/>
    </location>
</feature>
<dbReference type="GO" id="GO:0006950">
    <property type="term" value="P:response to stress"/>
    <property type="evidence" value="ECO:0007669"/>
    <property type="project" value="TreeGrafter"/>
</dbReference>
<dbReference type="GO" id="GO:0003700">
    <property type="term" value="F:DNA-binding transcription factor activity"/>
    <property type="evidence" value="ECO:0007669"/>
    <property type="project" value="InterPro"/>
</dbReference>
<dbReference type="SMART" id="SM00347">
    <property type="entry name" value="HTH_MARR"/>
    <property type="match status" value="1"/>
</dbReference>
<evidence type="ECO:0000259" key="1">
    <source>
        <dbReference type="PROSITE" id="PS50995"/>
    </source>
</evidence>
<dbReference type="Gene3D" id="1.10.10.10">
    <property type="entry name" value="Winged helix-like DNA-binding domain superfamily/Winged helix DNA-binding domain"/>
    <property type="match status" value="1"/>
</dbReference>
<proteinExistence type="predicted"/>
<organism evidence="2">
    <name type="scientific">uncultured Thermomicrobiales bacterium</name>
    <dbReference type="NCBI Taxonomy" id="1645740"/>
    <lineage>
        <taxon>Bacteria</taxon>
        <taxon>Pseudomonadati</taxon>
        <taxon>Thermomicrobiota</taxon>
        <taxon>Thermomicrobia</taxon>
        <taxon>Thermomicrobiales</taxon>
        <taxon>environmental samples</taxon>
    </lineage>
</organism>
<dbReference type="PANTHER" id="PTHR33164:SF99">
    <property type="entry name" value="MARR FAMILY REGULATORY PROTEIN"/>
    <property type="match status" value="1"/>
</dbReference>
<dbReference type="EMBL" id="CADCWJ010000057">
    <property type="protein sequence ID" value="CAA9542579.1"/>
    <property type="molecule type" value="Genomic_DNA"/>
</dbReference>
<dbReference type="Pfam" id="PF12802">
    <property type="entry name" value="MarR_2"/>
    <property type="match status" value="1"/>
</dbReference>
<dbReference type="PANTHER" id="PTHR33164">
    <property type="entry name" value="TRANSCRIPTIONAL REGULATOR, MARR FAMILY"/>
    <property type="match status" value="1"/>
</dbReference>
<dbReference type="InterPro" id="IPR036388">
    <property type="entry name" value="WH-like_DNA-bd_sf"/>
</dbReference>
<dbReference type="SUPFAM" id="SSF46785">
    <property type="entry name" value="Winged helix' DNA-binding domain"/>
    <property type="match status" value="1"/>
</dbReference>
<dbReference type="PROSITE" id="PS50995">
    <property type="entry name" value="HTH_MARR_2"/>
    <property type="match status" value="1"/>
</dbReference>
<name>A0A6J4U8A7_9BACT</name>
<sequence>MSHQTPTAEALTELILEIFRVNGRLIAEGDRLTRDFGQTSARWQVLGAIQHKAQPVAAIARDMGITRQSVQRTADLLEGERLVEYVDNPAHRRAKLVRLTREGEETLAGISNRQIAWTNRLAEALPGEESDIRKAVNILRQLHLELKSGKEAG</sequence>
<accession>A0A6J4U8A7</accession>
<protein>
    <submittedName>
        <fullName evidence="2">Transcriptional regulator, MarR family</fullName>
    </submittedName>
</protein>
<dbReference type="AlphaFoldDB" id="A0A6J4U8A7"/>
<gene>
    <name evidence="2" type="ORF">AVDCRST_MAG87-203</name>
</gene>